<protein>
    <submittedName>
        <fullName evidence="1">Uncharacterized protein</fullName>
    </submittedName>
</protein>
<dbReference type="EMBL" id="UNSH01000072">
    <property type="protein sequence ID" value="SZF05117.1"/>
    <property type="molecule type" value="Genomic_DNA"/>
</dbReference>
<gene>
    <name evidence="1" type="ORF">BLGHR1_15917</name>
</gene>
<dbReference type="Proteomes" id="UP000275772">
    <property type="component" value="Unassembled WGS sequence"/>
</dbReference>
<dbReference type="AlphaFoldDB" id="A0A383UYX7"/>
<name>A0A383UYX7_BLUHO</name>
<organism evidence="1 2">
    <name type="scientific">Blumeria hordei</name>
    <name type="common">Barley powdery mildew</name>
    <name type="synonym">Blumeria graminis f. sp. hordei</name>
    <dbReference type="NCBI Taxonomy" id="2867405"/>
    <lineage>
        <taxon>Eukaryota</taxon>
        <taxon>Fungi</taxon>
        <taxon>Dikarya</taxon>
        <taxon>Ascomycota</taxon>
        <taxon>Pezizomycotina</taxon>
        <taxon>Leotiomycetes</taxon>
        <taxon>Erysiphales</taxon>
        <taxon>Erysiphaceae</taxon>
        <taxon>Blumeria</taxon>
    </lineage>
</organism>
<proteinExistence type="predicted"/>
<evidence type="ECO:0000313" key="1">
    <source>
        <dbReference type="EMBL" id="SZF05117.1"/>
    </source>
</evidence>
<sequence length="135" mass="16010">MNHDILTDFSRPVPQFDELFKYTEENPLDEILAQVREGIKTSDDKLAVIDASIKQLRNYTRKLADNKDIMKVHIRLHKLRRKIDKGKIPLNVFEHYIDLINEHASDREIWEHIIRLGEVINFKEPPSRPDILIPY</sequence>
<evidence type="ECO:0000313" key="2">
    <source>
        <dbReference type="Proteomes" id="UP000275772"/>
    </source>
</evidence>
<accession>A0A383UYX7</accession>
<reference evidence="1 2" key="1">
    <citation type="submission" date="2017-11" db="EMBL/GenBank/DDBJ databases">
        <authorList>
            <person name="Kracher B."/>
        </authorList>
    </citation>
    <scope>NUCLEOTIDE SEQUENCE [LARGE SCALE GENOMIC DNA]</scope>
    <source>
        <strain evidence="1 2">RACE1</strain>
    </source>
</reference>
<dbReference type="VEuPathDB" id="FungiDB:BLGHR1_15917"/>